<evidence type="ECO:0000256" key="4">
    <source>
        <dbReference type="ARBA" id="ARBA00023125"/>
    </source>
</evidence>
<organism evidence="8 9">
    <name type="scientific">Candidatus Allofournierella pullicola</name>
    <dbReference type="NCBI Taxonomy" id="2838596"/>
    <lineage>
        <taxon>Bacteria</taxon>
        <taxon>Bacillati</taxon>
        <taxon>Bacillota</taxon>
        <taxon>Clostridia</taxon>
        <taxon>Eubacteriales</taxon>
        <taxon>Oscillospiraceae</taxon>
        <taxon>Allofournierella</taxon>
    </lineage>
</organism>
<dbReference type="Pfam" id="PF08281">
    <property type="entry name" value="Sigma70_r4_2"/>
    <property type="match status" value="1"/>
</dbReference>
<evidence type="ECO:0000313" key="8">
    <source>
        <dbReference type="EMBL" id="HIX05833.1"/>
    </source>
</evidence>
<dbReference type="GO" id="GO:0016987">
    <property type="term" value="F:sigma factor activity"/>
    <property type="evidence" value="ECO:0007669"/>
    <property type="project" value="UniProtKB-KW"/>
</dbReference>
<feature type="domain" description="RNA polymerase sigma factor 70 region 4 type 2" evidence="7">
    <location>
        <begin position="101"/>
        <end position="153"/>
    </location>
</feature>
<evidence type="ECO:0000259" key="6">
    <source>
        <dbReference type="Pfam" id="PF04542"/>
    </source>
</evidence>
<proteinExistence type="inferred from homology"/>
<dbReference type="SUPFAM" id="SSF88659">
    <property type="entry name" value="Sigma3 and sigma4 domains of RNA polymerase sigma factors"/>
    <property type="match status" value="1"/>
</dbReference>
<dbReference type="InterPro" id="IPR013325">
    <property type="entry name" value="RNA_pol_sigma_r2"/>
</dbReference>
<evidence type="ECO:0000256" key="3">
    <source>
        <dbReference type="ARBA" id="ARBA00023082"/>
    </source>
</evidence>
<keyword evidence="2" id="KW-0805">Transcription regulation</keyword>
<dbReference type="Gene3D" id="1.10.1740.10">
    <property type="match status" value="1"/>
</dbReference>
<dbReference type="NCBIfam" id="TIGR02937">
    <property type="entry name" value="sigma70-ECF"/>
    <property type="match status" value="1"/>
</dbReference>
<evidence type="ECO:0000256" key="2">
    <source>
        <dbReference type="ARBA" id="ARBA00023015"/>
    </source>
</evidence>
<dbReference type="InterPro" id="IPR013249">
    <property type="entry name" value="RNA_pol_sigma70_r4_t2"/>
</dbReference>
<gene>
    <name evidence="8" type="ORF">H9865_07000</name>
</gene>
<feature type="domain" description="RNA polymerase sigma-70 region 2" evidence="6">
    <location>
        <begin position="16"/>
        <end position="80"/>
    </location>
</feature>
<dbReference type="EMBL" id="DXFW01000020">
    <property type="protein sequence ID" value="HIX05833.1"/>
    <property type="molecule type" value="Genomic_DNA"/>
</dbReference>
<name>A0A9D1V4A8_9FIRM</name>
<reference evidence="8" key="2">
    <citation type="submission" date="2021-04" db="EMBL/GenBank/DDBJ databases">
        <authorList>
            <person name="Gilroy R."/>
        </authorList>
    </citation>
    <scope>NUCLEOTIDE SEQUENCE</scope>
    <source>
        <strain evidence="8">2239</strain>
    </source>
</reference>
<dbReference type="InterPro" id="IPR007627">
    <property type="entry name" value="RNA_pol_sigma70_r2"/>
</dbReference>
<dbReference type="CDD" id="cd06171">
    <property type="entry name" value="Sigma70_r4"/>
    <property type="match status" value="1"/>
</dbReference>
<dbReference type="AlphaFoldDB" id="A0A9D1V4A8"/>
<evidence type="ECO:0000313" key="9">
    <source>
        <dbReference type="Proteomes" id="UP000824193"/>
    </source>
</evidence>
<accession>A0A9D1V4A8</accession>
<dbReference type="InterPro" id="IPR013324">
    <property type="entry name" value="RNA_pol_sigma_r3/r4-like"/>
</dbReference>
<dbReference type="SUPFAM" id="SSF88946">
    <property type="entry name" value="Sigma2 domain of RNA polymerase sigma factors"/>
    <property type="match status" value="1"/>
</dbReference>
<dbReference type="Proteomes" id="UP000824193">
    <property type="component" value="Unassembled WGS sequence"/>
</dbReference>
<dbReference type="GO" id="GO:0006352">
    <property type="term" value="P:DNA-templated transcription initiation"/>
    <property type="evidence" value="ECO:0007669"/>
    <property type="project" value="InterPro"/>
</dbReference>
<dbReference type="InterPro" id="IPR039425">
    <property type="entry name" value="RNA_pol_sigma-70-like"/>
</dbReference>
<comment type="similarity">
    <text evidence="1">Belongs to the sigma-70 factor family. ECF subfamily.</text>
</comment>
<protein>
    <submittedName>
        <fullName evidence="8">RNA polymerase sigma factor</fullName>
    </submittedName>
</protein>
<reference evidence="8" key="1">
    <citation type="journal article" date="2021" name="PeerJ">
        <title>Extensive microbial diversity within the chicken gut microbiome revealed by metagenomics and culture.</title>
        <authorList>
            <person name="Gilroy R."/>
            <person name="Ravi A."/>
            <person name="Getino M."/>
            <person name="Pursley I."/>
            <person name="Horton D.L."/>
            <person name="Alikhan N.F."/>
            <person name="Baker D."/>
            <person name="Gharbi K."/>
            <person name="Hall N."/>
            <person name="Watson M."/>
            <person name="Adriaenssens E.M."/>
            <person name="Foster-Nyarko E."/>
            <person name="Jarju S."/>
            <person name="Secka A."/>
            <person name="Antonio M."/>
            <person name="Oren A."/>
            <person name="Chaudhuri R.R."/>
            <person name="La Ragione R."/>
            <person name="Hildebrand F."/>
            <person name="Pallen M.J."/>
        </authorList>
    </citation>
    <scope>NUCLEOTIDE SEQUENCE</scope>
    <source>
        <strain evidence="8">2239</strain>
    </source>
</reference>
<sequence>MLSRPGVPPQAAQAAVEAHGDRLFRLCFVLLGSAADAEDAVQETLLKYLQKAPAFASAEHEKAWLLRVAANHCRDVHRRRLRHPQTSLEELDLPAPDPESRELLDALVALPEKFRAVLVLHYVEGYRVEEVAKIIGRTPSAVKMRLQKGRRLLAQQYGKEAAGHGI</sequence>
<keyword evidence="3" id="KW-0731">Sigma factor</keyword>
<dbReference type="PANTHER" id="PTHR43133">
    <property type="entry name" value="RNA POLYMERASE ECF-TYPE SIGMA FACTO"/>
    <property type="match status" value="1"/>
</dbReference>
<evidence type="ECO:0000259" key="7">
    <source>
        <dbReference type="Pfam" id="PF08281"/>
    </source>
</evidence>
<dbReference type="GO" id="GO:0003677">
    <property type="term" value="F:DNA binding"/>
    <property type="evidence" value="ECO:0007669"/>
    <property type="project" value="UniProtKB-KW"/>
</dbReference>
<comment type="caution">
    <text evidence="8">The sequence shown here is derived from an EMBL/GenBank/DDBJ whole genome shotgun (WGS) entry which is preliminary data.</text>
</comment>
<evidence type="ECO:0000256" key="1">
    <source>
        <dbReference type="ARBA" id="ARBA00010641"/>
    </source>
</evidence>
<dbReference type="Gene3D" id="1.10.10.10">
    <property type="entry name" value="Winged helix-like DNA-binding domain superfamily/Winged helix DNA-binding domain"/>
    <property type="match status" value="1"/>
</dbReference>
<dbReference type="Pfam" id="PF04542">
    <property type="entry name" value="Sigma70_r2"/>
    <property type="match status" value="1"/>
</dbReference>
<evidence type="ECO:0000256" key="5">
    <source>
        <dbReference type="ARBA" id="ARBA00023163"/>
    </source>
</evidence>
<dbReference type="InterPro" id="IPR036388">
    <property type="entry name" value="WH-like_DNA-bd_sf"/>
</dbReference>
<dbReference type="PANTHER" id="PTHR43133:SF8">
    <property type="entry name" value="RNA POLYMERASE SIGMA FACTOR HI_1459-RELATED"/>
    <property type="match status" value="1"/>
</dbReference>
<keyword evidence="5" id="KW-0804">Transcription</keyword>
<keyword evidence="4" id="KW-0238">DNA-binding</keyword>
<dbReference type="InterPro" id="IPR014284">
    <property type="entry name" value="RNA_pol_sigma-70_dom"/>
</dbReference>